<evidence type="ECO:0000313" key="1">
    <source>
        <dbReference type="EMBL" id="MFC4198124.1"/>
    </source>
</evidence>
<dbReference type="Proteomes" id="UP001595792">
    <property type="component" value="Unassembled WGS sequence"/>
</dbReference>
<comment type="caution">
    <text evidence="1">The sequence shown here is derived from an EMBL/GenBank/DDBJ whole genome shotgun (WGS) entry which is preliminary data.</text>
</comment>
<keyword evidence="2" id="KW-1185">Reference proteome</keyword>
<accession>A0ABV8NMP7</accession>
<name>A0ABV8NMP7_9SPHI</name>
<evidence type="ECO:0008006" key="3">
    <source>
        <dbReference type="Google" id="ProtNLM"/>
    </source>
</evidence>
<evidence type="ECO:0000313" key="2">
    <source>
        <dbReference type="Proteomes" id="UP001595792"/>
    </source>
</evidence>
<dbReference type="RefSeq" id="WP_378961939.1">
    <property type="nucleotide sequence ID" value="NZ_JBHRXC010000016.1"/>
</dbReference>
<gene>
    <name evidence="1" type="ORF">ACFOUY_15570</name>
</gene>
<organism evidence="1 2">
    <name type="scientific">Pedobacter jamesrossensis</name>
    <dbReference type="NCBI Taxonomy" id="1908238"/>
    <lineage>
        <taxon>Bacteria</taxon>
        <taxon>Pseudomonadati</taxon>
        <taxon>Bacteroidota</taxon>
        <taxon>Sphingobacteriia</taxon>
        <taxon>Sphingobacteriales</taxon>
        <taxon>Sphingobacteriaceae</taxon>
        <taxon>Pedobacter</taxon>
    </lineage>
</organism>
<reference evidence="2" key="1">
    <citation type="journal article" date="2019" name="Int. J. Syst. Evol. Microbiol.">
        <title>The Global Catalogue of Microorganisms (GCM) 10K type strain sequencing project: providing services to taxonomists for standard genome sequencing and annotation.</title>
        <authorList>
            <consortium name="The Broad Institute Genomics Platform"/>
            <consortium name="The Broad Institute Genome Sequencing Center for Infectious Disease"/>
            <person name="Wu L."/>
            <person name="Ma J."/>
        </authorList>
    </citation>
    <scope>NUCLEOTIDE SEQUENCE [LARGE SCALE GENOMIC DNA]</scope>
    <source>
        <strain evidence="2">CCM 8689</strain>
    </source>
</reference>
<protein>
    <recommendedName>
        <fullName evidence="3">Gliding motility-associated C-terminal domain-containing protein</fullName>
    </recommendedName>
</protein>
<dbReference type="EMBL" id="JBHSBY010000134">
    <property type="protein sequence ID" value="MFC4198124.1"/>
    <property type="molecule type" value="Genomic_DNA"/>
</dbReference>
<sequence length="794" mass="87558">MLIVASIAMTSNLKAQLCPENIGFENGTFKNWKTYTGSITTSGINLIETTSPVSGRHTLQNNKAVIDEYGKFTIVPKNGGNYIVKLGNNGTGSQAEAISYLINIPSNRPEFTLTYQYAVVFEDPNHQVIEQPRFTAKVKDLETGLYIPCASFDYIATSTLPGFKKSQISSTVIYKEWTPVTINLSGYQGKQVLLEFITGDCTLGGHFGYAYVDVNNLCGDLIVGNTYCKSSEELNVSGPSGFQTYNWYNGDRTIKYGTGQAVKIKPTPPDGTKIILDLIPFTGFGCPSTLSATVMAVDYQLQLLPKNTVCKGTPVDLTSDDYVLNRNADFSYFAFEDKDLTMPITGMAKINTNKTYYVKATNYKGCESVSIIDMSIFDIANFVVKNPAQVCYTQTVDITQNDIYVGDLTDITKSYFADSLATKVLSNPNRINTSGRFYTKLSNSLGCVKILPIDVVVNKKPTLKITNPKSVCYPEKVDITAAANFAGSDSDLAYEFYSDSSLELKIPDPTKIEKTGTYYIKATNALGCIVTDKINVVVSDLPILVLKDPLPVCYPSTVDITDLTLYSGTTANVTYSYYTDINLSNKLLQPSQVAKTGIYYVKITNENGCFVSNKISVTINPLPVIVLNKPKPIFDYDYIDLTSPEVVKGSTGYLKIRYYLDDALTKQVPDATKVNKAGIYYISLESENGCTITASLELTILPAPKIIVPTAFTPQKSTNNLLYPFYTSIQKLNSFKVYNKWGILVYQTDSMLSTGWDGQFKSKMQPMETFSWFAEGLDTLGGKFQSKGKTILIL</sequence>
<proteinExistence type="predicted"/>